<dbReference type="InterPro" id="IPR011010">
    <property type="entry name" value="DNA_brk_join_enz"/>
</dbReference>
<protein>
    <submittedName>
        <fullName evidence="6">Site-specific recombinase XerD</fullName>
    </submittedName>
</protein>
<evidence type="ECO:0000256" key="4">
    <source>
        <dbReference type="ARBA" id="ARBA00023172"/>
    </source>
</evidence>
<dbReference type="GO" id="GO:0003677">
    <property type="term" value="F:DNA binding"/>
    <property type="evidence" value="ECO:0007669"/>
    <property type="project" value="UniProtKB-KW"/>
</dbReference>
<dbReference type="RefSeq" id="WP_022937146.1">
    <property type="nucleotide sequence ID" value="NZ_CABKRQ010000002.1"/>
</dbReference>
<proteinExistence type="inferred from homology"/>
<dbReference type="PANTHER" id="PTHR30349">
    <property type="entry name" value="PHAGE INTEGRASE-RELATED"/>
    <property type="match status" value="1"/>
</dbReference>
<evidence type="ECO:0000259" key="5">
    <source>
        <dbReference type="PROSITE" id="PS51898"/>
    </source>
</evidence>
<dbReference type="InterPro" id="IPR050090">
    <property type="entry name" value="Tyrosine_recombinase_XerCD"/>
</dbReference>
<evidence type="ECO:0000256" key="2">
    <source>
        <dbReference type="ARBA" id="ARBA00022908"/>
    </source>
</evidence>
<dbReference type="EMBL" id="QJKH01000005">
    <property type="protein sequence ID" value="PXX79770.1"/>
    <property type="molecule type" value="Genomic_DNA"/>
</dbReference>
<evidence type="ECO:0000313" key="6">
    <source>
        <dbReference type="EMBL" id="PXX79770.1"/>
    </source>
</evidence>
<dbReference type="PROSITE" id="PS51898">
    <property type="entry name" value="TYR_RECOMBINASE"/>
    <property type="match status" value="1"/>
</dbReference>
<dbReference type="GO" id="GO:0015074">
    <property type="term" value="P:DNA integration"/>
    <property type="evidence" value="ECO:0007669"/>
    <property type="project" value="UniProtKB-KW"/>
</dbReference>
<dbReference type="InterPro" id="IPR010998">
    <property type="entry name" value="Integrase_recombinase_N"/>
</dbReference>
<dbReference type="Pfam" id="PF00589">
    <property type="entry name" value="Phage_integrase"/>
    <property type="match status" value="1"/>
</dbReference>
<dbReference type="Proteomes" id="UP000247612">
    <property type="component" value="Unassembled WGS sequence"/>
</dbReference>
<gene>
    <name evidence="6" type="ORF">DES51_105244</name>
</gene>
<dbReference type="GO" id="GO:0006310">
    <property type="term" value="P:DNA recombination"/>
    <property type="evidence" value="ECO:0007669"/>
    <property type="project" value="UniProtKB-KW"/>
</dbReference>
<comment type="similarity">
    <text evidence="1">Belongs to the 'phage' integrase family.</text>
</comment>
<dbReference type="SUPFAM" id="SSF56349">
    <property type="entry name" value="DNA breaking-rejoining enzymes"/>
    <property type="match status" value="1"/>
</dbReference>
<dbReference type="Gene3D" id="1.10.150.130">
    <property type="match status" value="1"/>
</dbReference>
<dbReference type="STRING" id="1034346.GCA_000313565_00834"/>
<evidence type="ECO:0000313" key="7">
    <source>
        <dbReference type="Proteomes" id="UP000247612"/>
    </source>
</evidence>
<dbReference type="InterPro" id="IPR002104">
    <property type="entry name" value="Integrase_catalytic"/>
</dbReference>
<comment type="caution">
    <text evidence="6">The sequence shown here is derived from an EMBL/GenBank/DDBJ whole genome shotgun (WGS) entry which is preliminary data.</text>
</comment>
<reference evidence="6 7" key="1">
    <citation type="submission" date="2018-05" db="EMBL/GenBank/DDBJ databases">
        <title>Genomic Encyclopedia of Type Strains, Phase IV (KMG-IV): sequencing the most valuable type-strain genomes for metagenomic binning, comparative biology and taxonomic classification.</title>
        <authorList>
            <person name="Goeker M."/>
        </authorList>
    </citation>
    <scope>NUCLEOTIDE SEQUENCE [LARGE SCALE GENOMIC DNA]</scope>
    <source>
        <strain evidence="6 7">JC118</strain>
    </source>
</reference>
<keyword evidence="2" id="KW-0229">DNA integration</keyword>
<keyword evidence="7" id="KW-1185">Reference proteome</keyword>
<organism evidence="6 7">
    <name type="scientific">Dielma fastidiosa</name>
    <dbReference type="NCBI Taxonomy" id="1034346"/>
    <lineage>
        <taxon>Bacteria</taxon>
        <taxon>Bacillati</taxon>
        <taxon>Bacillota</taxon>
        <taxon>Erysipelotrichia</taxon>
        <taxon>Erysipelotrichales</taxon>
        <taxon>Erysipelotrichaceae</taxon>
        <taxon>Dielma</taxon>
    </lineage>
</organism>
<evidence type="ECO:0000256" key="1">
    <source>
        <dbReference type="ARBA" id="ARBA00008857"/>
    </source>
</evidence>
<keyword evidence="3" id="KW-0238">DNA-binding</keyword>
<feature type="domain" description="Tyr recombinase" evidence="5">
    <location>
        <begin position="204"/>
        <end position="393"/>
    </location>
</feature>
<dbReference type="InterPro" id="IPR013762">
    <property type="entry name" value="Integrase-like_cat_sf"/>
</dbReference>
<sequence>MIEKVKVKVKTGKLDKEGKPLYKEVEKYRFRYYYTTITGQRRQKNSKRYDTIKLAKKAEEDFIANHLNQTTASGVKFSTLLTMYKNDMINNNEETTLVTKMSKIKGHIEPYFKDLMIENITPLTIRQWQDTMYSKEYVKETIKQKGKPDIKVMAKFKKSYLMELHTLLTTILEYGVTYYGLLKNPAKVQGNFKRKKIEVSADKDEENYFTIEEFNLFIKFVPEAYSDFFNFMYYTGCRPGEVFALTWDKYNGKSININQSLSRKALKGGYILKSPKNEASIRVIDLSKNIIEILNKRKLKEEKKYGFNDNWFIFGSYKPLSETTIRRVADKAMLAANLKHITLHGFRHSHASLLINGNMNIKLISSRLGHSSVTETLDTYTHMFPEQREICVNYLNAIFNKLGQ</sequence>
<dbReference type="Pfam" id="PF14659">
    <property type="entry name" value="Phage_int_SAM_3"/>
    <property type="match status" value="1"/>
</dbReference>
<evidence type="ECO:0000256" key="3">
    <source>
        <dbReference type="ARBA" id="ARBA00023125"/>
    </source>
</evidence>
<keyword evidence="4" id="KW-0233">DNA recombination</keyword>
<dbReference type="PANTHER" id="PTHR30349:SF64">
    <property type="entry name" value="PROPHAGE INTEGRASE INTD-RELATED"/>
    <property type="match status" value="1"/>
</dbReference>
<dbReference type="InterPro" id="IPR004107">
    <property type="entry name" value="Integrase_SAM-like_N"/>
</dbReference>
<accession>A0A318KQ13</accession>
<name>A0A318KQ13_9FIRM</name>
<dbReference type="Gene3D" id="1.10.443.10">
    <property type="entry name" value="Intergrase catalytic core"/>
    <property type="match status" value="1"/>
</dbReference>
<dbReference type="CDD" id="cd01189">
    <property type="entry name" value="INT_ICEBs1_C_like"/>
    <property type="match status" value="1"/>
</dbReference>
<dbReference type="OrthoDB" id="9803188at2"/>
<dbReference type="AlphaFoldDB" id="A0A318KQ13"/>